<proteinExistence type="predicted"/>
<comment type="caution">
    <text evidence="2">The sequence shown here is derived from an EMBL/GenBank/DDBJ whole genome shotgun (WGS) entry which is preliminary data.</text>
</comment>
<feature type="transmembrane region" description="Helical" evidence="1">
    <location>
        <begin position="17"/>
        <end position="37"/>
    </location>
</feature>
<keyword evidence="3" id="KW-1185">Reference proteome</keyword>
<keyword evidence="1" id="KW-1133">Transmembrane helix</keyword>
<keyword evidence="1" id="KW-0472">Membrane</keyword>
<dbReference type="EMBL" id="JBHTGQ010000014">
    <property type="protein sequence ID" value="MFC7749577.1"/>
    <property type="molecule type" value="Genomic_DNA"/>
</dbReference>
<dbReference type="RefSeq" id="WP_170209410.1">
    <property type="nucleotide sequence ID" value="NZ_JBHTGQ010000014.1"/>
</dbReference>
<evidence type="ECO:0000313" key="2">
    <source>
        <dbReference type="EMBL" id="MFC7749577.1"/>
    </source>
</evidence>
<protein>
    <submittedName>
        <fullName evidence="2">Uncharacterized protein</fullName>
    </submittedName>
</protein>
<evidence type="ECO:0000313" key="3">
    <source>
        <dbReference type="Proteomes" id="UP001596528"/>
    </source>
</evidence>
<accession>A0ABW2V0A1</accession>
<name>A0ABW2V0A1_9BACL</name>
<sequence length="59" mass="6294">MPKNMETGKTELSADDLALLSAVFIIIGDVVALLSILKARQEKKTADAEVLPAIVAEEI</sequence>
<gene>
    <name evidence="2" type="ORF">ACFQWB_06420</name>
</gene>
<evidence type="ECO:0000256" key="1">
    <source>
        <dbReference type="SAM" id="Phobius"/>
    </source>
</evidence>
<dbReference type="Proteomes" id="UP001596528">
    <property type="component" value="Unassembled WGS sequence"/>
</dbReference>
<organism evidence="2 3">
    <name type="scientific">Paenibacillus thermoaerophilus</name>
    <dbReference type="NCBI Taxonomy" id="1215385"/>
    <lineage>
        <taxon>Bacteria</taxon>
        <taxon>Bacillati</taxon>
        <taxon>Bacillota</taxon>
        <taxon>Bacilli</taxon>
        <taxon>Bacillales</taxon>
        <taxon>Paenibacillaceae</taxon>
        <taxon>Paenibacillus</taxon>
    </lineage>
</organism>
<keyword evidence="1" id="KW-0812">Transmembrane</keyword>
<reference evidence="3" key="1">
    <citation type="journal article" date="2019" name="Int. J. Syst. Evol. Microbiol.">
        <title>The Global Catalogue of Microorganisms (GCM) 10K type strain sequencing project: providing services to taxonomists for standard genome sequencing and annotation.</title>
        <authorList>
            <consortium name="The Broad Institute Genomics Platform"/>
            <consortium name="The Broad Institute Genome Sequencing Center for Infectious Disease"/>
            <person name="Wu L."/>
            <person name="Ma J."/>
        </authorList>
    </citation>
    <scope>NUCLEOTIDE SEQUENCE [LARGE SCALE GENOMIC DNA]</scope>
    <source>
        <strain evidence="3">JCM 18657</strain>
    </source>
</reference>